<protein>
    <submittedName>
        <fullName evidence="5">Ankyrin repeat-containing domain protein</fullName>
    </submittedName>
</protein>
<comment type="caution">
    <text evidence="5">The sequence shown here is derived from an EMBL/GenBank/DDBJ whole genome shotgun (WGS) entry which is preliminary data.</text>
</comment>
<accession>A0A9W9VII2</accession>
<dbReference type="PROSITE" id="PS50181">
    <property type="entry name" value="FBOX"/>
    <property type="match status" value="1"/>
</dbReference>
<keyword evidence="1" id="KW-0677">Repeat</keyword>
<gene>
    <name evidence="5" type="ORF">N7496_003123</name>
</gene>
<dbReference type="Proteomes" id="UP001147782">
    <property type="component" value="Unassembled WGS sequence"/>
</dbReference>
<dbReference type="InterPro" id="IPR002110">
    <property type="entry name" value="Ankyrin_rpt"/>
</dbReference>
<keyword evidence="2 3" id="KW-0040">ANK repeat</keyword>
<name>A0A9W9VII2_9EURO</name>
<dbReference type="InterPro" id="IPR036770">
    <property type="entry name" value="Ankyrin_rpt-contain_sf"/>
</dbReference>
<evidence type="ECO:0000256" key="1">
    <source>
        <dbReference type="ARBA" id="ARBA00022737"/>
    </source>
</evidence>
<dbReference type="EMBL" id="JAPZBS010000002">
    <property type="protein sequence ID" value="KAJ5380695.1"/>
    <property type="molecule type" value="Genomic_DNA"/>
</dbReference>
<organism evidence="5 6">
    <name type="scientific">Penicillium cataractarum</name>
    <dbReference type="NCBI Taxonomy" id="2100454"/>
    <lineage>
        <taxon>Eukaryota</taxon>
        <taxon>Fungi</taxon>
        <taxon>Dikarya</taxon>
        <taxon>Ascomycota</taxon>
        <taxon>Pezizomycotina</taxon>
        <taxon>Eurotiomycetes</taxon>
        <taxon>Eurotiomycetidae</taxon>
        <taxon>Eurotiales</taxon>
        <taxon>Aspergillaceae</taxon>
        <taxon>Penicillium</taxon>
    </lineage>
</organism>
<keyword evidence="6" id="KW-1185">Reference proteome</keyword>
<evidence type="ECO:0000256" key="3">
    <source>
        <dbReference type="PROSITE-ProRule" id="PRU00023"/>
    </source>
</evidence>
<dbReference type="SMART" id="SM00248">
    <property type="entry name" value="ANK"/>
    <property type="match status" value="9"/>
</dbReference>
<dbReference type="AlphaFoldDB" id="A0A9W9VII2"/>
<dbReference type="InterPro" id="IPR001810">
    <property type="entry name" value="F-box_dom"/>
</dbReference>
<reference evidence="5" key="2">
    <citation type="journal article" date="2023" name="IMA Fungus">
        <title>Comparative genomic study of the Penicillium genus elucidates a diverse pangenome and 15 lateral gene transfer events.</title>
        <authorList>
            <person name="Petersen C."/>
            <person name="Sorensen T."/>
            <person name="Nielsen M.R."/>
            <person name="Sondergaard T.E."/>
            <person name="Sorensen J.L."/>
            <person name="Fitzpatrick D.A."/>
            <person name="Frisvad J.C."/>
            <person name="Nielsen K.L."/>
        </authorList>
    </citation>
    <scope>NUCLEOTIDE SEQUENCE</scope>
    <source>
        <strain evidence="5">IBT 29864</strain>
    </source>
</reference>
<dbReference type="SUPFAM" id="SSF48403">
    <property type="entry name" value="Ankyrin repeat"/>
    <property type="match status" value="2"/>
</dbReference>
<dbReference type="PROSITE" id="PS50088">
    <property type="entry name" value="ANK_REPEAT"/>
    <property type="match status" value="2"/>
</dbReference>
<dbReference type="RefSeq" id="XP_056558266.1">
    <property type="nucleotide sequence ID" value="XM_056696054.1"/>
</dbReference>
<dbReference type="PANTHER" id="PTHR24198:SF165">
    <property type="entry name" value="ANKYRIN REPEAT-CONTAINING PROTEIN-RELATED"/>
    <property type="match status" value="1"/>
</dbReference>
<feature type="repeat" description="ANK" evidence="3">
    <location>
        <begin position="220"/>
        <end position="252"/>
    </location>
</feature>
<dbReference type="GeneID" id="81435231"/>
<evidence type="ECO:0000313" key="6">
    <source>
        <dbReference type="Proteomes" id="UP001147782"/>
    </source>
</evidence>
<proteinExistence type="predicted"/>
<feature type="repeat" description="ANK" evidence="3">
    <location>
        <begin position="183"/>
        <end position="215"/>
    </location>
</feature>
<dbReference type="OrthoDB" id="366390at2759"/>
<sequence length="711" mass="78506">MAHILKLPNELLDKIVQELEYGEEVNNLSQACRRLYWVASYRLFPGYAIQYTPTGLSRIVTTGNVDSLRKLLASGISFSRYSAMTGYNSPLPEAVKFGQRGIVKLLIDSYGSEITSGSLSDRDTALTALEEDCLDILELLVKTGLSKHDAVQAFVVACELAPLATIEYLVSELGININARADDNMTPIRSAILSGRLEVVKYLVDSGATIDDMLQAGSPTHKSVLSEAASLNHVDVVRFLLEKGASVKGFTADQLRDLVCQEAPQCAALIFERIGRRKTMGRLKYLSVKTRAAFLVLAAALGDEPLFAKLIRLGAGRINWPESPVLGVAASSGHTTIVMALLDMLRENPDALPSQYSTAIDSAIRGNHKDIVIAILDHGAYEWIKTRGIWWLTEAARKGRDSICSVLIKRGALKFFSHATKVTSEKLRAALKLGYALGTHFHGNMAVLRQIHRILVIGCPYGAKVACGVLSGAAGFCNEETLKMLKNRYRHISGSDQEGWARALTSAVRELNPEPIACILRYVDPNFRPIEKFDEEFPPILVLCGHKVNAGNDPSVDVCLDIIRQLLNHGAQVDDLDSTDDSALRSVSLRGDSAIHIAKELIDHGADPLMTEHGDPSALELVIRRGEPKLVELFLKTLEDRGTLEENWSLIKRFRIPDVLAWESYDAETSIPASRNTNSSTMDARTTWDTFLINKTVRKYELRMAWSRPIW</sequence>
<evidence type="ECO:0000259" key="4">
    <source>
        <dbReference type="PROSITE" id="PS50181"/>
    </source>
</evidence>
<feature type="domain" description="F-box" evidence="4">
    <location>
        <begin position="1"/>
        <end position="36"/>
    </location>
</feature>
<reference evidence="5" key="1">
    <citation type="submission" date="2022-11" db="EMBL/GenBank/DDBJ databases">
        <authorList>
            <person name="Petersen C."/>
        </authorList>
    </citation>
    <scope>NUCLEOTIDE SEQUENCE</scope>
    <source>
        <strain evidence="5">IBT 29864</strain>
    </source>
</reference>
<dbReference type="PROSITE" id="PS50297">
    <property type="entry name" value="ANK_REP_REGION"/>
    <property type="match status" value="1"/>
</dbReference>
<evidence type="ECO:0000256" key="2">
    <source>
        <dbReference type="ARBA" id="ARBA00023043"/>
    </source>
</evidence>
<dbReference type="Pfam" id="PF12796">
    <property type="entry name" value="Ank_2"/>
    <property type="match status" value="1"/>
</dbReference>
<dbReference type="PANTHER" id="PTHR24198">
    <property type="entry name" value="ANKYRIN REPEAT AND PROTEIN KINASE DOMAIN-CONTAINING PROTEIN"/>
    <property type="match status" value="1"/>
</dbReference>
<evidence type="ECO:0000313" key="5">
    <source>
        <dbReference type="EMBL" id="KAJ5380695.1"/>
    </source>
</evidence>
<dbReference type="Gene3D" id="1.25.40.20">
    <property type="entry name" value="Ankyrin repeat-containing domain"/>
    <property type="match status" value="3"/>
</dbReference>